<evidence type="ECO:0000259" key="8">
    <source>
        <dbReference type="PROSITE" id="PS50211"/>
    </source>
</evidence>
<comment type="caution">
    <text evidence="10">The sequence shown here is derived from an EMBL/GenBank/DDBJ whole genome shotgun (WGS) entry which is preliminary data.</text>
</comment>
<dbReference type="Proteomes" id="UP000024635">
    <property type="component" value="Unassembled WGS sequence"/>
</dbReference>
<evidence type="ECO:0000256" key="4">
    <source>
        <dbReference type="ARBA" id="ARBA00022833"/>
    </source>
</evidence>
<name>A0A016SG34_9BILA</name>
<sequence length="2018" mass="225962">MTCELLGLDEDRMSVSEVERQCTPRLADYFVELQLDETQIRHGSSVGVVTRRLPSIEWPDVPFPNSISMFCVPHGWSLAHKQLDPTFFVCTLTDLMGAHQYACCLQMYEPCVASLDEECEDSYQPSSSMYRPRVYVILSRYPYFDLFRACLHRIFLAIQNDVSTAEVMIATIISKILLVGRSPISFTMGGERVSVQPILQRRVPLTGDRVARFARCLGSIHNLLTVVRAVLCDAKIILHSSSQQRLSDSAYAIKSIIFPFEYTYTFVTALPELLLEYLESPTPYLMGVLSQVRGKLPNVDAVVVDLDTGEVRLPVNSQLAELPSPFRERLITRLQRVLSPELSTADFAVPAALPPPLEPHLLDKEIRACFVLFFSELLYGYRSCLELVRLHRHPLIVFHKSAFMGMRHLSSPLLHDLIEGQMFQLFVATRGLPFRECDIFDDVVCTATVDNDDLDASEEKQRLSKISNSLLVNEKQECIMTTTPTLAKRASLAISNGDHLNHDESTLRPLNNERINALIEQNRSQWCLDDPGRLHPKEVPVPAKLNLYEEHIGANSRRLLVLSACVDAIFDNRMSEARKMMCAVELSLRVVAARVALCRHLASAAVPVTRAMLQPAQFELVVRLLNCALEHESDDDEHGIAYACLHLGNIYCRRLTQGVQQYAYTCVQDHSVWSNQRFWEAAFFHDVHELMRRHYGNAHDSDMPLSGKSRYDMWNLLEEPTAMAISAARLSNLSEYSEEELKKCSEEEESIVYGQAKHYVNLMIYLRVPLDASRLRRIDKNDLELRGNSRGLRDTDSFSCSDGESGFIENVNDGDLGNVVVTWISRVIDRICSAAGLDPRLTEQLTQVIPGFVAVHIDNLEQVYAESRKLAPPPKPKLLTPVLLTPCERIVVGGLRCVLLPEGRPVNAENPENNVNLLPAEGALFLTNYRIIFKGRPTNPFLTDVVVVRSVPVMTLTKEKSIGDQSLHAAGQLHGISSKIASGLHDGLQMRTSCFQLLKVAFDEEVSGDEVEAFTKSLSSQRWPSVLPHTLFAYNTVSHLLTSTLPTGSKSKYSTIRELKKTIARFPGKNSIARRRLDSVGKWPQSPLVTSAMRSSTQPAKNDTFANHSDYLDLSDIPEIINPLNGPDMHRHHLCDYERLRLRGIDSIFRTSFANAHYDIIKSYPCAFVVPSSVGDDAFMKIAKGFKHGRFPVITWTSESGALLIRGSGLTQSNVVQKFKKANILHGSESVSTLGGSRMTLVSKDSGEAGPLHSAEYQEHYLARLAQVSPSGSGDMGGTTGSLTSLLSIDSLLTADGMSVATGTPDARRRNQGSDFGRHHATSIRSSGGKPGSRGSMINPTIPWTVASSYSERQSQKTLQHATGSLSRKNLYILVEKGHSKAETLAGLIIVYLHRVNHIPLMSYLQIFRGDKNVEFVPISFPTTHQMKVSFKKLLRVMRPSVPFMDSSSSTFYRSLEESEWLQMVSNLLSLSASIASVVNIQNSSVALCIEEGWDATCQLMSLAQLMLDPYYRTIDGFQVLIEKEWLAFGHRFSHRANHTISSQNSGITPVFLVFLDAVHQLMAQFPGAFEINDFYLRFLAYHSQSAFFRTFLLDCESERVQLEQLVPETGEGHRGCIWLYIKEKTCRNTIFHNLLYSPDGQGVLLPACSVAALQIWTFYSEETLSHGSPYDIDLAEAELAERDEEQFAHSGEGVTTGNAAARIVDSTITSQDLRREDGITFLVQTNDRLNPLDKPRAGGWLATWQTAEERILVKDEEDQDEKEEKPHDWDWQVRRVLMKRAALRLLLRGVTSRSAASQKTVTRNHVFEHYGASGAQPSECALCHFPLYGTVVRTGQRCRQCGVIAHDKCIVNITWPCDARGTVAPRPIPEQSLPPTPVKSAGEQQSTVVRSETMLSDFGEANGGRTLTMGHGVVSSSRAAPLHQGYLSKKGAKFKLWAPRWFELEANSHKMYYYESEHDMECRGYIDLCDVGSVEVENSGSKAILELRTKKRVYSLLAESRLVAETWKEKIEMVLRE</sequence>
<keyword evidence="2" id="KW-0597">Phosphoprotein</keyword>
<feature type="compositionally biased region" description="Low complexity" evidence="5">
    <location>
        <begin position="1323"/>
        <end position="1336"/>
    </location>
</feature>
<evidence type="ECO:0000313" key="11">
    <source>
        <dbReference type="Proteomes" id="UP000024635"/>
    </source>
</evidence>
<dbReference type="SMART" id="SM00801">
    <property type="entry name" value="dDENN"/>
    <property type="match status" value="1"/>
</dbReference>
<evidence type="ECO:0008006" key="12">
    <source>
        <dbReference type="Google" id="ProtNLM"/>
    </source>
</evidence>
<evidence type="ECO:0000259" key="6">
    <source>
        <dbReference type="PROSITE" id="PS50003"/>
    </source>
</evidence>
<dbReference type="Pfam" id="PF06602">
    <property type="entry name" value="Myotub-related"/>
    <property type="match status" value="2"/>
</dbReference>
<dbReference type="InterPro" id="IPR037516">
    <property type="entry name" value="Tripartite_DENN"/>
</dbReference>
<protein>
    <recommendedName>
        <fullName evidence="12">DENN domain protein</fullName>
    </recommendedName>
</protein>
<organism evidence="10 11">
    <name type="scientific">Ancylostoma ceylanicum</name>
    <dbReference type="NCBI Taxonomy" id="53326"/>
    <lineage>
        <taxon>Eukaryota</taxon>
        <taxon>Metazoa</taxon>
        <taxon>Ecdysozoa</taxon>
        <taxon>Nematoda</taxon>
        <taxon>Chromadorea</taxon>
        <taxon>Rhabditida</taxon>
        <taxon>Rhabditina</taxon>
        <taxon>Rhabditomorpha</taxon>
        <taxon>Strongyloidea</taxon>
        <taxon>Ancylostomatidae</taxon>
        <taxon>Ancylostomatinae</taxon>
        <taxon>Ancylostoma</taxon>
    </lineage>
</organism>
<dbReference type="GO" id="GO:0016020">
    <property type="term" value="C:membrane"/>
    <property type="evidence" value="ECO:0007669"/>
    <property type="project" value="TreeGrafter"/>
</dbReference>
<proteinExistence type="inferred from homology"/>
<dbReference type="Gene3D" id="2.30.29.30">
    <property type="entry name" value="Pleckstrin-homology domain (PH domain)/Phosphotyrosine-binding domain (PTB)"/>
    <property type="match status" value="1"/>
</dbReference>
<dbReference type="CDD" id="cd00029">
    <property type="entry name" value="C1"/>
    <property type="match status" value="1"/>
</dbReference>
<dbReference type="SMART" id="SM00799">
    <property type="entry name" value="DENN"/>
    <property type="match status" value="1"/>
</dbReference>
<feature type="domain" description="Myotubularin phosphatase" evidence="9">
    <location>
        <begin position="1127"/>
        <end position="1661"/>
    </location>
</feature>
<dbReference type="Gene3D" id="3.30.60.20">
    <property type="match status" value="1"/>
</dbReference>
<comment type="similarity">
    <text evidence="1">Belongs to the protein-tyrosine phosphatase family. Non-receptor class myotubularin subfamily.</text>
</comment>
<dbReference type="InterPro" id="IPR001194">
    <property type="entry name" value="cDENN_dom"/>
</dbReference>
<evidence type="ECO:0000256" key="5">
    <source>
        <dbReference type="SAM" id="MobiDB-lite"/>
    </source>
</evidence>
<dbReference type="Gene3D" id="3.30.450.200">
    <property type="match status" value="1"/>
</dbReference>
<accession>A0A016SG34</accession>
<dbReference type="PROSITE" id="PS51339">
    <property type="entry name" value="PPASE_MYOTUBULARIN"/>
    <property type="match status" value="1"/>
</dbReference>
<evidence type="ECO:0000259" key="7">
    <source>
        <dbReference type="PROSITE" id="PS50081"/>
    </source>
</evidence>
<dbReference type="GO" id="GO:0046872">
    <property type="term" value="F:metal ion binding"/>
    <property type="evidence" value="ECO:0007669"/>
    <property type="project" value="UniProtKB-KW"/>
</dbReference>
<dbReference type="SMART" id="SM00109">
    <property type="entry name" value="C1"/>
    <property type="match status" value="1"/>
</dbReference>
<feature type="domain" description="Phorbol-ester/DAG-type" evidence="7">
    <location>
        <begin position="1805"/>
        <end position="1858"/>
    </location>
</feature>
<dbReference type="InterPro" id="IPR022096">
    <property type="entry name" value="SBF1/SBF2"/>
</dbReference>
<dbReference type="SMART" id="SM00233">
    <property type="entry name" value="PH"/>
    <property type="match status" value="1"/>
</dbReference>
<dbReference type="STRING" id="53326.A0A016SG34"/>
<dbReference type="PROSITE" id="PS50081">
    <property type="entry name" value="ZF_DAG_PE_2"/>
    <property type="match status" value="1"/>
</dbReference>
<dbReference type="SMART" id="SM00568">
    <property type="entry name" value="GRAM"/>
    <property type="match status" value="1"/>
</dbReference>
<dbReference type="Pfam" id="PF02141">
    <property type="entry name" value="DENN"/>
    <property type="match status" value="1"/>
</dbReference>
<evidence type="ECO:0000256" key="1">
    <source>
        <dbReference type="ARBA" id="ARBA00007471"/>
    </source>
</evidence>
<evidence type="ECO:0000259" key="9">
    <source>
        <dbReference type="PROSITE" id="PS51339"/>
    </source>
</evidence>
<dbReference type="InterPro" id="IPR010569">
    <property type="entry name" value="Myotubularin-like_Pase_dom"/>
</dbReference>
<dbReference type="SMART" id="SM00800">
    <property type="entry name" value="uDENN"/>
    <property type="match status" value="1"/>
</dbReference>
<dbReference type="SUPFAM" id="SSF57889">
    <property type="entry name" value="Cysteine-rich domain"/>
    <property type="match status" value="1"/>
</dbReference>
<dbReference type="GO" id="GO:0005737">
    <property type="term" value="C:cytoplasm"/>
    <property type="evidence" value="ECO:0007669"/>
    <property type="project" value="TreeGrafter"/>
</dbReference>
<dbReference type="InterPro" id="IPR046349">
    <property type="entry name" value="C1-like_sf"/>
</dbReference>
<dbReference type="Pfam" id="PF00130">
    <property type="entry name" value="C1_1"/>
    <property type="match status" value="1"/>
</dbReference>
<dbReference type="InterPro" id="IPR001849">
    <property type="entry name" value="PH_domain"/>
</dbReference>
<dbReference type="SUPFAM" id="SSF50729">
    <property type="entry name" value="PH domain-like"/>
    <property type="match status" value="2"/>
</dbReference>
<keyword evidence="11" id="KW-1185">Reference proteome</keyword>
<feature type="domain" description="UDENN" evidence="8">
    <location>
        <begin position="28"/>
        <end position="437"/>
    </location>
</feature>
<gene>
    <name evidence="10" type="primary">Acey_s0229.g2924</name>
    <name evidence="10" type="synonym">Acey-mtm-5</name>
    <name evidence="10" type="ORF">Y032_0229g2924</name>
</gene>
<evidence type="ECO:0000256" key="3">
    <source>
        <dbReference type="ARBA" id="ARBA00022723"/>
    </source>
</evidence>
<feature type="domain" description="PH" evidence="6">
    <location>
        <begin position="1921"/>
        <end position="2017"/>
    </location>
</feature>
<dbReference type="InterPro" id="IPR004182">
    <property type="entry name" value="GRAM"/>
</dbReference>
<dbReference type="InterPro" id="IPR043153">
    <property type="entry name" value="DENN_C"/>
</dbReference>
<dbReference type="PROSITE" id="PS50211">
    <property type="entry name" value="DENN"/>
    <property type="match status" value="1"/>
</dbReference>
<evidence type="ECO:0000256" key="2">
    <source>
        <dbReference type="ARBA" id="ARBA00022553"/>
    </source>
</evidence>
<dbReference type="Pfam" id="PF00169">
    <property type="entry name" value="PH"/>
    <property type="match status" value="1"/>
</dbReference>
<dbReference type="Pfam" id="PF12335">
    <property type="entry name" value="SBF2"/>
    <property type="match status" value="1"/>
</dbReference>
<dbReference type="InterPro" id="IPR011993">
    <property type="entry name" value="PH-like_dom_sf"/>
</dbReference>
<dbReference type="PANTHER" id="PTHR10807:SF109">
    <property type="entry name" value="SET DOMAIN BINDING FACTOR, ISOFORM A"/>
    <property type="match status" value="1"/>
</dbReference>
<dbReference type="Pfam" id="PF02893">
    <property type="entry name" value="GRAM"/>
    <property type="match status" value="1"/>
</dbReference>
<dbReference type="InterPro" id="IPR005113">
    <property type="entry name" value="uDENN_dom"/>
</dbReference>
<dbReference type="PROSITE" id="PS50003">
    <property type="entry name" value="PH_DOMAIN"/>
    <property type="match status" value="1"/>
</dbReference>
<dbReference type="PANTHER" id="PTHR10807">
    <property type="entry name" value="MYOTUBULARIN-RELATED"/>
    <property type="match status" value="1"/>
</dbReference>
<reference evidence="11" key="1">
    <citation type="journal article" date="2015" name="Nat. Genet.">
        <title>The genome and transcriptome of the zoonotic hookworm Ancylostoma ceylanicum identify infection-specific gene families.</title>
        <authorList>
            <person name="Schwarz E.M."/>
            <person name="Hu Y."/>
            <person name="Antoshechkin I."/>
            <person name="Miller M.M."/>
            <person name="Sternberg P.W."/>
            <person name="Aroian R.V."/>
        </authorList>
    </citation>
    <scope>NUCLEOTIDE SEQUENCE</scope>
    <source>
        <strain evidence="11">HY135</strain>
    </source>
</reference>
<dbReference type="GO" id="GO:0005085">
    <property type="term" value="F:guanyl-nucleotide exchange factor activity"/>
    <property type="evidence" value="ECO:0007669"/>
    <property type="project" value="TreeGrafter"/>
</dbReference>
<keyword evidence="3" id="KW-0479">Metal-binding</keyword>
<dbReference type="OrthoDB" id="74314at2759"/>
<dbReference type="Gene3D" id="3.40.50.11500">
    <property type="match status" value="1"/>
</dbReference>
<feature type="region of interest" description="Disordered" evidence="5">
    <location>
        <begin position="1302"/>
        <end position="1338"/>
    </location>
</feature>
<dbReference type="InterPro" id="IPR002219">
    <property type="entry name" value="PKC_DAG/PE"/>
</dbReference>
<keyword evidence="4" id="KW-0862">Zinc</keyword>
<dbReference type="EMBL" id="JARK01001565">
    <property type="protein sequence ID" value="EYB89668.1"/>
    <property type="molecule type" value="Genomic_DNA"/>
</dbReference>
<dbReference type="InterPro" id="IPR030564">
    <property type="entry name" value="Myotubularin"/>
</dbReference>
<dbReference type="InterPro" id="IPR029021">
    <property type="entry name" value="Prot-tyrosine_phosphatase-like"/>
</dbReference>
<evidence type="ECO:0000313" key="10">
    <source>
        <dbReference type="EMBL" id="EYB89668.1"/>
    </source>
</evidence>
<dbReference type="InterPro" id="IPR005112">
    <property type="entry name" value="dDENN_dom"/>
</dbReference>
<dbReference type="Pfam" id="PF03456">
    <property type="entry name" value="uDENN"/>
    <property type="match status" value="1"/>
</dbReference>
<dbReference type="SUPFAM" id="SSF52799">
    <property type="entry name" value="(Phosphotyrosine protein) phosphatases II"/>
    <property type="match status" value="1"/>
</dbReference>